<keyword evidence="3" id="KW-1185">Reference proteome</keyword>
<proteinExistence type="predicted"/>
<accession>A0A1V6PTW3</accession>
<dbReference type="EMBL" id="MDYN01000035">
    <property type="protein sequence ID" value="OQD80470.1"/>
    <property type="molecule type" value="Genomic_DNA"/>
</dbReference>
<comment type="caution">
    <text evidence="2">The sequence shown here is derived from an EMBL/GenBank/DDBJ whole genome shotgun (WGS) entry which is preliminary data.</text>
</comment>
<dbReference type="Proteomes" id="UP000191672">
    <property type="component" value="Unassembled WGS sequence"/>
</dbReference>
<organism evidence="2 3">
    <name type="scientific">Penicillium antarcticum</name>
    <dbReference type="NCBI Taxonomy" id="416450"/>
    <lineage>
        <taxon>Eukaryota</taxon>
        <taxon>Fungi</taxon>
        <taxon>Dikarya</taxon>
        <taxon>Ascomycota</taxon>
        <taxon>Pezizomycotina</taxon>
        <taxon>Eurotiomycetes</taxon>
        <taxon>Eurotiomycetidae</taxon>
        <taxon>Eurotiales</taxon>
        <taxon>Aspergillaceae</taxon>
        <taxon>Penicillium</taxon>
    </lineage>
</organism>
<evidence type="ECO:0000313" key="3">
    <source>
        <dbReference type="Proteomes" id="UP000191672"/>
    </source>
</evidence>
<feature type="compositionally biased region" description="Basic and acidic residues" evidence="1">
    <location>
        <begin position="82"/>
        <end position="94"/>
    </location>
</feature>
<feature type="region of interest" description="Disordered" evidence="1">
    <location>
        <begin position="1"/>
        <end position="94"/>
    </location>
</feature>
<name>A0A1V6PTW3_9EURO</name>
<protein>
    <submittedName>
        <fullName evidence="2">Uncharacterized protein</fullName>
    </submittedName>
</protein>
<sequence>MVLDWSALAPGPSGTAMLGESGIEGAARRGRERLRREEEQRALENKNEGRGDSAITSDAASDVTLVPGGQGNGLSSGYTSNRRTDEEMRAEAKL</sequence>
<gene>
    <name evidence="2" type="ORF">PENANT_c035G11786</name>
</gene>
<evidence type="ECO:0000313" key="2">
    <source>
        <dbReference type="EMBL" id="OQD80470.1"/>
    </source>
</evidence>
<evidence type="ECO:0000256" key="1">
    <source>
        <dbReference type="SAM" id="MobiDB-lite"/>
    </source>
</evidence>
<reference evidence="3" key="1">
    <citation type="journal article" date="2017" name="Nat. Microbiol.">
        <title>Global analysis of biosynthetic gene clusters reveals vast potential of secondary metabolite production in Penicillium species.</title>
        <authorList>
            <person name="Nielsen J.C."/>
            <person name="Grijseels S."/>
            <person name="Prigent S."/>
            <person name="Ji B."/>
            <person name="Dainat J."/>
            <person name="Nielsen K.F."/>
            <person name="Frisvad J.C."/>
            <person name="Workman M."/>
            <person name="Nielsen J."/>
        </authorList>
    </citation>
    <scope>NUCLEOTIDE SEQUENCE [LARGE SCALE GENOMIC DNA]</scope>
    <source>
        <strain evidence="3">IBT 31811</strain>
    </source>
</reference>
<dbReference type="AlphaFoldDB" id="A0A1V6PTW3"/>
<feature type="compositionally biased region" description="Basic and acidic residues" evidence="1">
    <location>
        <begin position="26"/>
        <end position="51"/>
    </location>
</feature>